<proteinExistence type="predicted"/>
<dbReference type="EMBL" id="JACAZF010000009">
    <property type="protein sequence ID" value="KAF7295504.1"/>
    <property type="molecule type" value="Genomic_DNA"/>
</dbReference>
<name>A0A8H6S9V1_9AGAR</name>
<keyword evidence="2" id="KW-1185">Reference proteome</keyword>
<comment type="caution">
    <text evidence="1">The sequence shown here is derived from an EMBL/GenBank/DDBJ whole genome shotgun (WGS) entry which is preliminary data.</text>
</comment>
<evidence type="ECO:0000313" key="1">
    <source>
        <dbReference type="EMBL" id="KAF7295504.1"/>
    </source>
</evidence>
<sequence>MPNLQFGTPRPHTTSCEISVSLNPHIVVHNVHRSSLEKSNMFPPETRVALRSELTLTNPQNFDETITLLQGTKGSIVTVHGQSGGRPSKDRQDGAVQYSVKFDDYPVKFTIHHAELIAL</sequence>
<dbReference type="RefSeq" id="XP_037216867.1">
    <property type="nucleotide sequence ID" value="XM_037367473.1"/>
</dbReference>
<reference evidence="1" key="1">
    <citation type="submission" date="2020-05" db="EMBL/GenBank/DDBJ databases">
        <title>Mycena genomes resolve the evolution of fungal bioluminescence.</title>
        <authorList>
            <person name="Tsai I.J."/>
        </authorList>
    </citation>
    <scope>NUCLEOTIDE SEQUENCE</scope>
    <source>
        <strain evidence="1">171206Taipei</strain>
    </source>
</reference>
<gene>
    <name evidence="1" type="ORF">MIND_01090300</name>
</gene>
<evidence type="ECO:0000313" key="2">
    <source>
        <dbReference type="Proteomes" id="UP000636479"/>
    </source>
</evidence>
<organism evidence="1 2">
    <name type="scientific">Mycena indigotica</name>
    <dbReference type="NCBI Taxonomy" id="2126181"/>
    <lineage>
        <taxon>Eukaryota</taxon>
        <taxon>Fungi</taxon>
        <taxon>Dikarya</taxon>
        <taxon>Basidiomycota</taxon>
        <taxon>Agaricomycotina</taxon>
        <taxon>Agaricomycetes</taxon>
        <taxon>Agaricomycetidae</taxon>
        <taxon>Agaricales</taxon>
        <taxon>Marasmiineae</taxon>
        <taxon>Mycenaceae</taxon>
        <taxon>Mycena</taxon>
    </lineage>
</organism>
<dbReference type="Proteomes" id="UP000636479">
    <property type="component" value="Unassembled WGS sequence"/>
</dbReference>
<dbReference type="AlphaFoldDB" id="A0A8H6S9V1"/>
<dbReference type="GeneID" id="59349989"/>
<accession>A0A8H6S9V1</accession>
<protein>
    <submittedName>
        <fullName evidence="1">Uncharacterized protein</fullName>
    </submittedName>
</protein>